<gene>
    <name evidence="2" type="ORF">WJX84_005354</name>
</gene>
<accession>A0AAW1TEJ6</accession>
<dbReference type="Proteomes" id="UP001485043">
    <property type="component" value="Unassembled WGS sequence"/>
</dbReference>
<feature type="region of interest" description="Disordered" evidence="1">
    <location>
        <begin position="119"/>
        <end position="141"/>
    </location>
</feature>
<name>A0AAW1TEJ6_9CHLO</name>
<organism evidence="2 3">
    <name type="scientific">Apatococcus fuscideae</name>
    <dbReference type="NCBI Taxonomy" id="2026836"/>
    <lineage>
        <taxon>Eukaryota</taxon>
        <taxon>Viridiplantae</taxon>
        <taxon>Chlorophyta</taxon>
        <taxon>core chlorophytes</taxon>
        <taxon>Trebouxiophyceae</taxon>
        <taxon>Chlorellales</taxon>
        <taxon>Chlorellaceae</taxon>
        <taxon>Apatococcus</taxon>
    </lineage>
</organism>
<protein>
    <submittedName>
        <fullName evidence="2">Uncharacterized protein</fullName>
    </submittedName>
</protein>
<comment type="caution">
    <text evidence="2">The sequence shown here is derived from an EMBL/GenBank/DDBJ whole genome shotgun (WGS) entry which is preliminary data.</text>
</comment>
<sequence length="828" mass="90245">MAPGHPQDLAGNRCHIVEEVPSSEGALQQVPLGHHNFLPGPQCGIQTTIVQQQISSGQQAVPHAQHQAIHPLHPDPMTAQIVQQLAMGASILQTGRFLGMLPASSSTAAIAMPGMGQLQPPAAAARDPPQPPPCPGCSYGTHDRRKRRRCLALKREDPHSLSLHEDLELGSHLGELRRMVSQAAGTVGGCSLQAVQPALAGIAAARHLPEVIRRLKQKNLEAIHLHPEWLQRFPVCGRSALDLYAAFARGDMAFTVPMLLKGQSEQVPLGCLLKHNVPVLYMQTLAGLAEMEPLTHSANDAMGQAFSVAVGQCKAIFIALVETPRFSIQAAHEYLMRDSQSGLDVTQQEMMMRIQGCSKLGISPEQKAQARHLLDIHDVFVSELATARAQLTSSMAASLAAESAAPFSVPSRIRTLCEQAHEMNQIVGLAMEAECQAGRKYTYELLSPWQAGILKVLCWPAIPQVPVVLRALAGYNIDCYQNFGFPAKIFPAYYDSRPSTELLEESEQLQEYVQIVSQLNFELAHRAEDRVGRKHAVIKRARACKAMFLASLALVLCLAGASLAAPTVKVSSADSLRQALLNTSVSDIEMQENILIGWQGAVIVNRTLHLSGVNRDTTLNFGNVAEVLVFGQTTNFTATSLSIKNTANEYSTTFGNYSRYKALLWDAWPSWVVLPGSQVLLDNSISYANIPSAVTRDAFVKQVSTSLDAIGISTKQSPASVYVPGLHPLPVPVTDLETNATVGMFSFYIKNVDLVYNQADNPGNFWGGGFKWCPLSRWRLVSFGRVKKMPEQHSHASADHCGGHHAIKRAPIQASNARHRPFQQSKRQ</sequence>
<dbReference type="Pfam" id="PF20585">
    <property type="entry name" value="Pectate_lyase_5"/>
    <property type="match status" value="1"/>
</dbReference>
<keyword evidence="3" id="KW-1185">Reference proteome</keyword>
<dbReference type="AlphaFoldDB" id="A0AAW1TEJ6"/>
<dbReference type="EMBL" id="JALJOV010000117">
    <property type="protein sequence ID" value="KAK9867017.1"/>
    <property type="molecule type" value="Genomic_DNA"/>
</dbReference>
<evidence type="ECO:0000313" key="3">
    <source>
        <dbReference type="Proteomes" id="UP001485043"/>
    </source>
</evidence>
<reference evidence="2 3" key="1">
    <citation type="journal article" date="2024" name="Nat. Commun.">
        <title>Phylogenomics reveals the evolutionary origins of lichenization in chlorophyte algae.</title>
        <authorList>
            <person name="Puginier C."/>
            <person name="Libourel C."/>
            <person name="Otte J."/>
            <person name="Skaloud P."/>
            <person name="Haon M."/>
            <person name="Grisel S."/>
            <person name="Petersen M."/>
            <person name="Berrin J.G."/>
            <person name="Delaux P.M."/>
            <person name="Dal Grande F."/>
            <person name="Keller J."/>
        </authorList>
    </citation>
    <scope>NUCLEOTIDE SEQUENCE [LARGE SCALE GENOMIC DNA]</scope>
    <source>
        <strain evidence="2 3">SAG 2523</strain>
    </source>
</reference>
<proteinExistence type="predicted"/>
<dbReference type="InterPro" id="IPR046776">
    <property type="entry name" value="Pectate_lyase_5"/>
</dbReference>
<evidence type="ECO:0000256" key="1">
    <source>
        <dbReference type="SAM" id="MobiDB-lite"/>
    </source>
</evidence>
<evidence type="ECO:0000313" key="2">
    <source>
        <dbReference type="EMBL" id="KAK9867017.1"/>
    </source>
</evidence>